<protein>
    <submittedName>
        <fullName evidence="2">Uncharacterized protein</fullName>
    </submittedName>
</protein>
<dbReference type="InterPro" id="IPR038765">
    <property type="entry name" value="Papain-like_cys_pep_sf"/>
</dbReference>
<dbReference type="AlphaFoldDB" id="A0A0G2HWB1"/>
<dbReference type="PANTHER" id="PTHR11786">
    <property type="entry name" value="N-HYDROXYARYLAMINE O-ACETYLTRANSFERASE"/>
    <property type="match status" value="1"/>
</dbReference>
<evidence type="ECO:0000256" key="1">
    <source>
        <dbReference type="ARBA" id="ARBA00006547"/>
    </source>
</evidence>
<dbReference type="VEuPathDB" id="FungiDB:EMCG_03068"/>
<organism evidence="2 3">
    <name type="scientific">[Emmonsia] crescens</name>
    <dbReference type="NCBI Taxonomy" id="73230"/>
    <lineage>
        <taxon>Eukaryota</taxon>
        <taxon>Fungi</taxon>
        <taxon>Dikarya</taxon>
        <taxon>Ascomycota</taxon>
        <taxon>Pezizomycotina</taxon>
        <taxon>Eurotiomycetes</taxon>
        <taxon>Eurotiomycetidae</taxon>
        <taxon>Onygenales</taxon>
        <taxon>Ajellomycetaceae</taxon>
        <taxon>Emergomyces</taxon>
    </lineage>
</organism>
<dbReference type="InterPro" id="IPR001447">
    <property type="entry name" value="Arylamine_N-AcTrfase"/>
</dbReference>
<evidence type="ECO:0000313" key="3">
    <source>
        <dbReference type="Proteomes" id="UP000034164"/>
    </source>
</evidence>
<dbReference type="Gene3D" id="3.30.2140.20">
    <property type="match status" value="1"/>
</dbReference>
<accession>A0A0G2HWB1</accession>
<dbReference type="GO" id="GO:0016407">
    <property type="term" value="F:acetyltransferase activity"/>
    <property type="evidence" value="ECO:0007669"/>
    <property type="project" value="InterPro"/>
</dbReference>
<dbReference type="Proteomes" id="UP000034164">
    <property type="component" value="Unassembled WGS sequence"/>
</dbReference>
<comment type="caution">
    <text evidence="2">The sequence shown here is derived from an EMBL/GenBank/DDBJ whole genome shotgun (WGS) entry which is preliminary data.</text>
</comment>
<gene>
    <name evidence="2" type="ORF">EMCG_03068</name>
</gene>
<proteinExistence type="inferred from homology"/>
<dbReference type="Pfam" id="PF00797">
    <property type="entry name" value="Acetyltransf_2"/>
    <property type="match status" value="1"/>
</dbReference>
<dbReference type="EMBL" id="LCZI01001062">
    <property type="protein sequence ID" value="KKZ62522.1"/>
    <property type="molecule type" value="Genomic_DNA"/>
</dbReference>
<dbReference type="SUPFAM" id="SSF54001">
    <property type="entry name" value="Cysteine proteinases"/>
    <property type="match status" value="1"/>
</dbReference>
<dbReference type="InterPro" id="IPR053710">
    <property type="entry name" value="Arylamine_NAT_domain_sf"/>
</dbReference>
<sequence length="320" mass="36573">MASQRPTFSREQLAKYISFIIGCPADQGLAKLSELEELVQRDPLKVLTVIQQRQLATVPFSNVVLHYSQHHTISLDPDQLFHKLIERRLGGYCLENTNLLAIVIRSLGYQFYTTAGRVSKSYDSPTTAGQFHGWGHMVLVVTINGKKYTVDVGFGPNGPTRPLLLDEDNPVTSFAPAQMRMIRNNISSNVDRSQRLWIYQTRPNPESEWRDAYCFYDVEFLPEDYEIMNFWTSQHPTSNFKRKFICTKFLLNEAEDDIIGTLALTGVDVKRNINGNLEKLATLSSEAERVFALEKWFNVHLHPMEVRGIKDSVVEIQTSI</sequence>
<evidence type="ECO:0000313" key="2">
    <source>
        <dbReference type="EMBL" id="KKZ62522.1"/>
    </source>
</evidence>
<dbReference type="PANTHER" id="PTHR11786:SF0">
    <property type="entry name" value="ARYLAMINE N-ACETYLTRANSFERASE 4-RELATED"/>
    <property type="match status" value="1"/>
</dbReference>
<dbReference type="OrthoDB" id="10260017at2759"/>
<comment type="similarity">
    <text evidence="1">Belongs to the arylamine N-acetyltransferase family.</text>
</comment>
<name>A0A0G2HWB1_9EURO</name>
<reference evidence="3" key="1">
    <citation type="journal article" date="2015" name="PLoS Genet.">
        <title>The dynamic genome and transcriptome of the human fungal pathogen Blastomyces and close relative Emmonsia.</title>
        <authorList>
            <person name="Munoz J.F."/>
            <person name="Gauthier G.M."/>
            <person name="Desjardins C.A."/>
            <person name="Gallo J.E."/>
            <person name="Holder J."/>
            <person name="Sullivan T.D."/>
            <person name="Marty A.J."/>
            <person name="Carmen J.C."/>
            <person name="Chen Z."/>
            <person name="Ding L."/>
            <person name="Gujja S."/>
            <person name="Magrini V."/>
            <person name="Misas E."/>
            <person name="Mitreva M."/>
            <person name="Priest M."/>
            <person name="Saif S."/>
            <person name="Whiston E.A."/>
            <person name="Young S."/>
            <person name="Zeng Q."/>
            <person name="Goldman W.E."/>
            <person name="Mardis E.R."/>
            <person name="Taylor J.W."/>
            <person name="McEwen J.G."/>
            <person name="Clay O.K."/>
            <person name="Klein B.S."/>
            <person name="Cuomo C.A."/>
        </authorList>
    </citation>
    <scope>NUCLEOTIDE SEQUENCE [LARGE SCALE GENOMIC DNA]</scope>
    <source>
        <strain evidence="3">UAMH 3008</strain>
    </source>
</reference>